<accession>A0A918VZH8</accession>
<keyword evidence="1" id="KW-1133">Transmembrane helix</keyword>
<comment type="caution">
    <text evidence="2">The sequence shown here is derived from an EMBL/GenBank/DDBJ whole genome shotgun (WGS) entry which is preliminary data.</text>
</comment>
<feature type="transmembrane region" description="Helical" evidence="1">
    <location>
        <begin position="12"/>
        <end position="32"/>
    </location>
</feature>
<keyword evidence="1" id="KW-0472">Membrane</keyword>
<dbReference type="Proteomes" id="UP000646579">
    <property type="component" value="Unassembled WGS sequence"/>
</dbReference>
<keyword evidence="1" id="KW-0812">Transmembrane</keyword>
<organism evidence="2 3">
    <name type="scientific">Devosia pacifica</name>
    <dbReference type="NCBI Taxonomy" id="1335967"/>
    <lineage>
        <taxon>Bacteria</taxon>
        <taxon>Pseudomonadati</taxon>
        <taxon>Pseudomonadota</taxon>
        <taxon>Alphaproteobacteria</taxon>
        <taxon>Hyphomicrobiales</taxon>
        <taxon>Devosiaceae</taxon>
        <taxon>Devosia</taxon>
    </lineage>
</organism>
<evidence type="ECO:0000313" key="3">
    <source>
        <dbReference type="Proteomes" id="UP000646579"/>
    </source>
</evidence>
<reference evidence="2" key="2">
    <citation type="submission" date="2020-09" db="EMBL/GenBank/DDBJ databases">
        <authorList>
            <person name="Sun Q."/>
            <person name="Kim S."/>
        </authorList>
    </citation>
    <scope>NUCLEOTIDE SEQUENCE</scope>
    <source>
        <strain evidence="2">KCTC 32437</strain>
    </source>
</reference>
<dbReference type="EMBL" id="BMZE01000006">
    <property type="protein sequence ID" value="GHA38694.1"/>
    <property type="molecule type" value="Genomic_DNA"/>
</dbReference>
<feature type="transmembrane region" description="Helical" evidence="1">
    <location>
        <begin position="90"/>
        <end position="116"/>
    </location>
</feature>
<gene>
    <name evidence="2" type="ORF">GCM10007989_38050</name>
</gene>
<dbReference type="AlphaFoldDB" id="A0A918VZH8"/>
<dbReference type="RefSeq" id="WP_189427399.1">
    <property type="nucleotide sequence ID" value="NZ_BMZE01000006.1"/>
</dbReference>
<evidence type="ECO:0000313" key="2">
    <source>
        <dbReference type="EMBL" id="GHA38694.1"/>
    </source>
</evidence>
<sequence>MDDRNSSQQMIGTLVFILTGPILWAADLTAIYGGQSSLCAFEALPQGVVGWLVIATSVVLILADIVAIVSPLPLFNLLVGRPPPPDQRDFILGAMRGLGTLSALAMLYFTLAAVLLPACEQLR</sequence>
<reference evidence="2" key="1">
    <citation type="journal article" date="2014" name="Int. J. Syst. Evol. Microbiol.">
        <title>Complete genome sequence of Corynebacterium casei LMG S-19264T (=DSM 44701T), isolated from a smear-ripened cheese.</title>
        <authorList>
            <consortium name="US DOE Joint Genome Institute (JGI-PGF)"/>
            <person name="Walter F."/>
            <person name="Albersmeier A."/>
            <person name="Kalinowski J."/>
            <person name="Ruckert C."/>
        </authorList>
    </citation>
    <scope>NUCLEOTIDE SEQUENCE</scope>
    <source>
        <strain evidence="2">KCTC 32437</strain>
    </source>
</reference>
<name>A0A918VZH8_9HYPH</name>
<keyword evidence="3" id="KW-1185">Reference proteome</keyword>
<feature type="transmembrane region" description="Helical" evidence="1">
    <location>
        <begin position="52"/>
        <end position="78"/>
    </location>
</feature>
<protein>
    <submittedName>
        <fullName evidence="2">Uncharacterized protein</fullName>
    </submittedName>
</protein>
<proteinExistence type="predicted"/>
<evidence type="ECO:0000256" key="1">
    <source>
        <dbReference type="SAM" id="Phobius"/>
    </source>
</evidence>